<evidence type="ECO:0000313" key="2">
    <source>
        <dbReference type="Proteomes" id="UP000600918"/>
    </source>
</evidence>
<dbReference type="EMBL" id="JACSDY010000019">
    <property type="protein sequence ID" value="KAF7398319.1"/>
    <property type="molecule type" value="Genomic_DNA"/>
</dbReference>
<keyword evidence="2" id="KW-1185">Reference proteome</keyword>
<proteinExistence type="predicted"/>
<organism evidence="1 2">
    <name type="scientific">Vespula pensylvanica</name>
    <name type="common">Western yellow jacket</name>
    <name type="synonym">Wasp</name>
    <dbReference type="NCBI Taxonomy" id="30213"/>
    <lineage>
        <taxon>Eukaryota</taxon>
        <taxon>Metazoa</taxon>
        <taxon>Ecdysozoa</taxon>
        <taxon>Arthropoda</taxon>
        <taxon>Hexapoda</taxon>
        <taxon>Insecta</taxon>
        <taxon>Pterygota</taxon>
        <taxon>Neoptera</taxon>
        <taxon>Endopterygota</taxon>
        <taxon>Hymenoptera</taxon>
        <taxon>Apocrita</taxon>
        <taxon>Aculeata</taxon>
        <taxon>Vespoidea</taxon>
        <taxon>Vespidae</taxon>
        <taxon>Vespinae</taxon>
        <taxon>Vespula</taxon>
    </lineage>
</organism>
<dbReference type="Proteomes" id="UP000600918">
    <property type="component" value="Unassembled WGS sequence"/>
</dbReference>
<gene>
    <name evidence="1" type="ORF">H0235_016327</name>
</gene>
<dbReference type="AlphaFoldDB" id="A0A834K0W0"/>
<name>A0A834K0W0_VESPE</name>
<reference evidence="1" key="1">
    <citation type="journal article" date="2020" name="G3 (Bethesda)">
        <title>High-Quality Assemblies for Three Invasive Social Wasps from the &lt;i&gt;Vespula&lt;/i&gt; Genus.</title>
        <authorList>
            <person name="Harrop T.W.R."/>
            <person name="Guhlin J."/>
            <person name="McLaughlin G.M."/>
            <person name="Permina E."/>
            <person name="Stockwell P."/>
            <person name="Gilligan J."/>
            <person name="Le Lec M.F."/>
            <person name="Gruber M.A.M."/>
            <person name="Quinn O."/>
            <person name="Lovegrove M."/>
            <person name="Duncan E.J."/>
            <person name="Remnant E.J."/>
            <person name="Van Eeckhoven J."/>
            <person name="Graham B."/>
            <person name="Knapp R.A."/>
            <person name="Langford K.W."/>
            <person name="Kronenberg Z."/>
            <person name="Press M.O."/>
            <person name="Eacker S.M."/>
            <person name="Wilson-Rankin E.E."/>
            <person name="Purcell J."/>
            <person name="Lester P.J."/>
            <person name="Dearden P.K."/>
        </authorList>
    </citation>
    <scope>NUCLEOTIDE SEQUENCE</scope>
    <source>
        <strain evidence="1">Volc-1</strain>
    </source>
</reference>
<evidence type="ECO:0000313" key="1">
    <source>
        <dbReference type="EMBL" id="KAF7398319.1"/>
    </source>
</evidence>
<comment type="caution">
    <text evidence="1">The sequence shown here is derived from an EMBL/GenBank/DDBJ whole genome shotgun (WGS) entry which is preliminary data.</text>
</comment>
<protein>
    <submittedName>
        <fullName evidence="1">Uncharacterized protein</fullName>
    </submittedName>
</protein>
<accession>A0A834K0W0</accession>
<sequence length="166" mass="18777">MRSRILQKQTHLCATHDVNYDSANASLDPVNVLTYQSSKYIMTKKGGAPFGQSTSGIIENQVLERNKLFRTAKFVLSNMLASCRLRPTLMKAQRKLNLQSFDNSSGLIRIGDRLSLFNLSYGQRHSIILPRDHHIFFTTHTLAVIILYSSYISLRSNTGQLTIEEA</sequence>